<sequence length="269" mass="30321">MFSDEIIARIYSHCPSGDAAKLSYCSSSHLKVFRKTAYEHRQPTVGKKRVKLLLIFAGAESHRAPPILGGNSFQNALWKMENLCRLHIFYPVDVGSLARFLRARINTLTYIFPVCDAIYRFLDTHPTITSLSLHSKMEPRPHLPSTFLPVLDTVEALAVDLPRLMRGRPVETVIFRYQSWDSHTRPRLADGIGLLSAATTRGIRHLEVMPCQLIHESDISLSQSLPHLEYLLISQDTSWGNHLATGEYTTMPSFSACMADLVAKLKHLP</sequence>
<evidence type="ECO:0000313" key="1">
    <source>
        <dbReference type="EMBL" id="KAJ7758447.1"/>
    </source>
</evidence>
<dbReference type="AlphaFoldDB" id="A0AAD7J9L2"/>
<dbReference type="Proteomes" id="UP001215280">
    <property type="component" value="Unassembled WGS sequence"/>
</dbReference>
<gene>
    <name evidence="1" type="ORF">DFH07DRAFT_958294</name>
</gene>
<dbReference type="EMBL" id="JARJLG010000055">
    <property type="protein sequence ID" value="KAJ7758447.1"/>
    <property type="molecule type" value="Genomic_DNA"/>
</dbReference>
<reference evidence="1" key="1">
    <citation type="submission" date="2023-03" db="EMBL/GenBank/DDBJ databases">
        <title>Massive genome expansion in bonnet fungi (Mycena s.s.) driven by repeated elements and novel gene families across ecological guilds.</title>
        <authorList>
            <consortium name="Lawrence Berkeley National Laboratory"/>
            <person name="Harder C.B."/>
            <person name="Miyauchi S."/>
            <person name="Viragh M."/>
            <person name="Kuo A."/>
            <person name="Thoen E."/>
            <person name="Andreopoulos B."/>
            <person name="Lu D."/>
            <person name="Skrede I."/>
            <person name="Drula E."/>
            <person name="Henrissat B."/>
            <person name="Morin E."/>
            <person name="Kohler A."/>
            <person name="Barry K."/>
            <person name="LaButti K."/>
            <person name="Morin E."/>
            <person name="Salamov A."/>
            <person name="Lipzen A."/>
            <person name="Mereny Z."/>
            <person name="Hegedus B."/>
            <person name="Baldrian P."/>
            <person name="Stursova M."/>
            <person name="Weitz H."/>
            <person name="Taylor A."/>
            <person name="Grigoriev I.V."/>
            <person name="Nagy L.G."/>
            <person name="Martin F."/>
            <person name="Kauserud H."/>
        </authorList>
    </citation>
    <scope>NUCLEOTIDE SEQUENCE</scope>
    <source>
        <strain evidence="1">CBHHK188m</strain>
    </source>
</reference>
<comment type="caution">
    <text evidence="1">The sequence shown here is derived from an EMBL/GenBank/DDBJ whole genome shotgun (WGS) entry which is preliminary data.</text>
</comment>
<proteinExistence type="predicted"/>
<organism evidence="1 2">
    <name type="scientific">Mycena maculata</name>
    <dbReference type="NCBI Taxonomy" id="230809"/>
    <lineage>
        <taxon>Eukaryota</taxon>
        <taxon>Fungi</taxon>
        <taxon>Dikarya</taxon>
        <taxon>Basidiomycota</taxon>
        <taxon>Agaricomycotina</taxon>
        <taxon>Agaricomycetes</taxon>
        <taxon>Agaricomycetidae</taxon>
        <taxon>Agaricales</taxon>
        <taxon>Marasmiineae</taxon>
        <taxon>Mycenaceae</taxon>
        <taxon>Mycena</taxon>
    </lineage>
</organism>
<protein>
    <submittedName>
        <fullName evidence="1">Uncharacterized protein</fullName>
    </submittedName>
</protein>
<keyword evidence="2" id="KW-1185">Reference proteome</keyword>
<accession>A0AAD7J9L2</accession>
<name>A0AAD7J9L2_9AGAR</name>
<evidence type="ECO:0000313" key="2">
    <source>
        <dbReference type="Proteomes" id="UP001215280"/>
    </source>
</evidence>